<evidence type="ECO:0008006" key="3">
    <source>
        <dbReference type="Google" id="ProtNLM"/>
    </source>
</evidence>
<dbReference type="GO" id="GO:0043565">
    <property type="term" value="F:sequence-specific DNA binding"/>
    <property type="evidence" value="ECO:0007669"/>
    <property type="project" value="InterPro"/>
</dbReference>
<dbReference type="InterPro" id="IPR010921">
    <property type="entry name" value="Trp_repressor/repl_initiator"/>
</dbReference>
<evidence type="ECO:0000313" key="2">
    <source>
        <dbReference type="Proteomes" id="UP000231436"/>
    </source>
</evidence>
<proteinExistence type="predicted"/>
<comment type="caution">
    <text evidence="1">The sequence shown here is derived from an EMBL/GenBank/DDBJ whole genome shotgun (WGS) entry which is preliminary data.</text>
</comment>
<dbReference type="Proteomes" id="UP000231436">
    <property type="component" value="Unassembled WGS sequence"/>
</dbReference>
<dbReference type="InterPro" id="IPR038116">
    <property type="entry name" value="TrpR-like_sf"/>
</dbReference>
<dbReference type="PANTHER" id="PTHR40080:SF1">
    <property type="entry name" value="TRPR-LIKE PROTEIN YERC_YECD"/>
    <property type="match status" value="1"/>
</dbReference>
<reference evidence="2" key="1">
    <citation type="submission" date="2017-09" db="EMBL/GenBank/DDBJ databases">
        <title>Depth-based differentiation of microbial function through sediment-hosted aquifers and enrichment of novel symbionts in the deep terrestrial subsurface.</title>
        <authorList>
            <person name="Probst A.J."/>
            <person name="Ladd B."/>
            <person name="Jarett J.K."/>
            <person name="Geller-Mcgrath D.E."/>
            <person name="Sieber C.M.K."/>
            <person name="Emerson J.B."/>
            <person name="Anantharaman K."/>
            <person name="Thomas B.C."/>
            <person name="Malmstrom R."/>
            <person name="Stieglmeier M."/>
            <person name="Klingl A."/>
            <person name="Woyke T."/>
            <person name="Ryan C.M."/>
            <person name="Banfield J.F."/>
        </authorList>
    </citation>
    <scope>NUCLEOTIDE SEQUENCE [LARGE SCALE GENOMIC DNA]</scope>
</reference>
<dbReference type="SUPFAM" id="SSF48295">
    <property type="entry name" value="TrpR-like"/>
    <property type="match status" value="1"/>
</dbReference>
<dbReference type="NCBIfam" id="TIGR02531">
    <property type="entry name" value="yecD_yerC"/>
    <property type="match status" value="1"/>
</dbReference>
<dbReference type="Gene3D" id="1.10.1270.10">
    <property type="entry name" value="TrpR-like"/>
    <property type="match status" value="1"/>
</dbReference>
<name>A0A2M8LH64_9BACT</name>
<organism evidence="1 2">
    <name type="scientific">Candidatus Uhrbacteria bacterium CG10_big_fil_rev_8_21_14_0_10_48_16</name>
    <dbReference type="NCBI Taxonomy" id="1975038"/>
    <lineage>
        <taxon>Bacteria</taxon>
        <taxon>Candidatus Uhriibacteriota</taxon>
    </lineage>
</organism>
<dbReference type="InterPro" id="IPR013368">
    <property type="entry name" value="YecD_YerC"/>
</dbReference>
<dbReference type="EMBL" id="PFEU01000011">
    <property type="protein sequence ID" value="PJE76788.1"/>
    <property type="molecule type" value="Genomic_DNA"/>
</dbReference>
<sequence>MRLEDQNTEALFQTILRLKNLEEAKMFFRDLLTENEIHEFSNRWKAARMLHHGETYKAIQKETGLSSTTVARISKWLESGMDGYKRMLNQIEHHGDSSETS</sequence>
<dbReference type="AlphaFoldDB" id="A0A2M8LH64"/>
<evidence type="ECO:0000313" key="1">
    <source>
        <dbReference type="EMBL" id="PJE76788.1"/>
    </source>
</evidence>
<dbReference type="PANTHER" id="PTHR40080">
    <property type="entry name" value="LMO1763 PROTEIN"/>
    <property type="match status" value="1"/>
</dbReference>
<accession>A0A2M8LH64</accession>
<dbReference type="Pfam" id="PF01371">
    <property type="entry name" value="Trp_repressor"/>
    <property type="match status" value="1"/>
</dbReference>
<dbReference type="PIRSF" id="PIRSF012508">
    <property type="entry name" value="YerC"/>
    <property type="match status" value="1"/>
</dbReference>
<dbReference type="GO" id="GO:0003700">
    <property type="term" value="F:DNA-binding transcription factor activity"/>
    <property type="evidence" value="ECO:0007669"/>
    <property type="project" value="InterPro"/>
</dbReference>
<dbReference type="InterPro" id="IPR000831">
    <property type="entry name" value="Trp_repress"/>
</dbReference>
<gene>
    <name evidence="1" type="ORF">COV05_02630</name>
</gene>
<protein>
    <recommendedName>
        <fullName evidence="3">TrpR like protein, YerC/YecD</fullName>
    </recommendedName>
</protein>